<reference evidence="1" key="1">
    <citation type="submission" date="2019-11" db="EMBL/GenBank/DDBJ databases">
        <authorList>
            <person name="Feng L."/>
        </authorList>
    </citation>
    <scope>NUCLEOTIDE SEQUENCE</scope>
    <source>
        <strain evidence="1">FplautiiLFYP42</strain>
    </source>
</reference>
<evidence type="ECO:0000313" key="1">
    <source>
        <dbReference type="EMBL" id="VYU26793.1"/>
    </source>
</evidence>
<protein>
    <submittedName>
        <fullName evidence="1">Uncharacterized protein</fullName>
    </submittedName>
</protein>
<organism evidence="1">
    <name type="scientific">Flavonifractor plautii</name>
    <name type="common">Fusobacterium plautii</name>
    <dbReference type="NCBI Taxonomy" id="292800"/>
    <lineage>
        <taxon>Bacteria</taxon>
        <taxon>Bacillati</taxon>
        <taxon>Bacillota</taxon>
        <taxon>Clostridia</taxon>
        <taxon>Eubacteriales</taxon>
        <taxon>Oscillospiraceae</taxon>
        <taxon>Flavonifractor</taxon>
    </lineage>
</organism>
<proteinExistence type="predicted"/>
<dbReference type="RefSeq" id="WP_156621436.1">
    <property type="nucleotide sequence ID" value="NZ_CACRUB010000031.1"/>
</dbReference>
<accession>A0A6N3DM13</accession>
<name>A0A6N3DM13_FLAPL</name>
<dbReference type="EMBL" id="CACRUB010000031">
    <property type="protein sequence ID" value="VYU26793.1"/>
    <property type="molecule type" value="Genomic_DNA"/>
</dbReference>
<sequence length="328" mass="38081">MVIDKSTGRGCALSIASKTISRQLIKDGIIGKPLLIKPRKQGYNLVRIVDKRGYYMNTNRQQVDELAGEPLWVPSFIDPKQWERSVGQFTTLSPLDSNVEKFLLPYMDDYLQSLTEEELVAMVHEFLIDQGILNTPIRQRNGKTYYFNTFCIYSLDKTSSLFPYESRLKFSLFKVRGESCFNLTVWNKAATHFQVDMTLDDCIKIFLKTNLTTTAPVEPSEFERLVQHIGPPIYERIPENNDETTFDRIRVIVGLPRYLYGSWEELSEEVLKYKPEILQAAIRRIAADRQFKRYGIPINFLKVSNAQLLRDYSLELIFELCLRNSDES</sequence>
<gene>
    <name evidence="1" type="ORF">FPLFYP42_01764</name>
</gene>
<dbReference type="AlphaFoldDB" id="A0A6N3DM13"/>